<dbReference type="Gene3D" id="2.40.50.140">
    <property type="entry name" value="Nucleic acid-binding proteins"/>
    <property type="match status" value="1"/>
</dbReference>
<dbReference type="Proteomes" id="UP000095038">
    <property type="component" value="Unassembled WGS sequence"/>
</dbReference>
<dbReference type="GO" id="GO:0006260">
    <property type="term" value="P:DNA replication"/>
    <property type="evidence" value="ECO:0007669"/>
    <property type="project" value="InterPro"/>
</dbReference>
<evidence type="ECO:0000313" key="5">
    <source>
        <dbReference type="Proteomes" id="UP000095038"/>
    </source>
</evidence>
<dbReference type="GO" id="GO:0006289">
    <property type="term" value="P:nucleotide-excision repair"/>
    <property type="evidence" value="ECO:0007669"/>
    <property type="project" value="TreeGrafter"/>
</dbReference>
<dbReference type="CDD" id="cd04479">
    <property type="entry name" value="RPA3"/>
    <property type="match status" value="1"/>
</dbReference>
<dbReference type="EMBL" id="KV454482">
    <property type="protein sequence ID" value="ODV60361.1"/>
    <property type="molecule type" value="Genomic_DNA"/>
</dbReference>
<dbReference type="FunCoup" id="A0A1D2VFC7">
    <property type="interactions" value="136"/>
</dbReference>
<evidence type="ECO:0000256" key="3">
    <source>
        <dbReference type="ARBA" id="ARBA00023242"/>
    </source>
</evidence>
<dbReference type="GO" id="GO:0000724">
    <property type="term" value="P:double-strand break repair via homologous recombination"/>
    <property type="evidence" value="ECO:0007669"/>
    <property type="project" value="TreeGrafter"/>
</dbReference>
<comment type="similarity">
    <text evidence="2">Belongs to the replication factor A protein 3 family.</text>
</comment>
<dbReference type="AlphaFoldDB" id="A0A1D2VFC7"/>
<dbReference type="PANTHER" id="PTHR15114">
    <property type="entry name" value="REPLICATION PROTEIN A3"/>
    <property type="match status" value="1"/>
</dbReference>
<dbReference type="InParanoid" id="A0A1D2VFC7"/>
<dbReference type="GeneID" id="30965489"/>
<dbReference type="STRING" id="1344418.A0A1D2VFC7"/>
<organism evidence="4 5">
    <name type="scientific">Ascoidea rubescens DSM 1968</name>
    <dbReference type="NCBI Taxonomy" id="1344418"/>
    <lineage>
        <taxon>Eukaryota</taxon>
        <taxon>Fungi</taxon>
        <taxon>Dikarya</taxon>
        <taxon>Ascomycota</taxon>
        <taxon>Saccharomycotina</taxon>
        <taxon>Saccharomycetes</taxon>
        <taxon>Ascoideaceae</taxon>
        <taxon>Ascoidea</taxon>
    </lineage>
</organism>
<evidence type="ECO:0000313" key="4">
    <source>
        <dbReference type="EMBL" id="ODV60361.1"/>
    </source>
</evidence>
<dbReference type="GO" id="GO:0003697">
    <property type="term" value="F:single-stranded DNA binding"/>
    <property type="evidence" value="ECO:0007669"/>
    <property type="project" value="TreeGrafter"/>
</dbReference>
<dbReference type="InterPro" id="IPR013970">
    <property type="entry name" value="Rfa2"/>
</dbReference>
<accession>A0A1D2VFC7</accession>
<gene>
    <name evidence="4" type="ORF">ASCRUDRAFT_70883</name>
</gene>
<dbReference type="OrthoDB" id="188186at2759"/>
<dbReference type="GO" id="GO:0006298">
    <property type="term" value="P:mismatch repair"/>
    <property type="evidence" value="ECO:0007669"/>
    <property type="project" value="TreeGrafter"/>
</dbReference>
<dbReference type="GO" id="GO:0035861">
    <property type="term" value="C:site of double-strand break"/>
    <property type="evidence" value="ECO:0007669"/>
    <property type="project" value="TreeGrafter"/>
</dbReference>
<dbReference type="SUPFAM" id="SSF50249">
    <property type="entry name" value="Nucleic acid-binding proteins"/>
    <property type="match status" value="1"/>
</dbReference>
<protein>
    <submittedName>
        <fullName evidence="4">Replication factor A protein 3</fullName>
    </submittedName>
</protein>
<sequence>MSEAIPRIDGKLLNSFKGKIVRIIGRFEEFKSSSIGVLNSLNNNGNVIIKIPNNLKFEINKYYEITGKVNDDLQIQALDSIVCGDTINEKAVGELVKLNHQLPELFY</sequence>
<dbReference type="GO" id="GO:0006284">
    <property type="term" value="P:base-excision repair"/>
    <property type="evidence" value="ECO:0007669"/>
    <property type="project" value="TreeGrafter"/>
</dbReference>
<reference evidence="5" key="1">
    <citation type="submission" date="2016-05" db="EMBL/GenBank/DDBJ databases">
        <title>Comparative genomics of biotechnologically important yeasts.</title>
        <authorList>
            <consortium name="DOE Joint Genome Institute"/>
            <person name="Riley R."/>
            <person name="Haridas S."/>
            <person name="Wolfe K.H."/>
            <person name="Lopes M.R."/>
            <person name="Hittinger C.T."/>
            <person name="Goker M."/>
            <person name="Salamov A."/>
            <person name="Wisecaver J."/>
            <person name="Long T.M."/>
            <person name="Aerts A.L."/>
            <person name="Barry K."/>
            <person name="Choi C."/>
            <person name="Clum A."/>
            <person name="Coughlan A.Y."/>
            <person name="Deshpande S."/>
            <person name="Douglass A.P."/>
            <person name="Hanson S.J."/>
            <person name="Klenk H.-P."/>
            <person name="Labutti K."/>
            <person name="Lapidus A."/>
            <person name="Lindquist E."/>
            <person name="Lipzen A."/>
            <person name="Meier-Kolthoff J.P."/>
            <person name="Ohm R.A."/>
            <person name="Otillar R.P."/>
            <person name="Pangilinan J."/>
            <person name="Peng Y."/>
            <person name="Rokas A."/>
            <person name="Rosa C.A."/>
            <person name="Scheuner C."/>
            <person name="Sibirny A.A."/>
            <person name="Slot J.C."/>
            <person name="Stielow J.B."/>
            <person name="Sun H."/>
            <person name="Kurtzman C.P."/>
            <person name="Blackwell M."/>
            <person name="Grigoriev I.V."/>
            <person name="Jeffries T.W."/>
        </authorList>
    </citation>
    <scope>NUCLEOTIDE SEQUENCE [LARGE SCALE GENOMIC DNA]</scope>
    <source>
        <strain evidence="5">DSM 1968</strain>
    </source>
</reference>
<dbReference type="GO" id="GO:0003684">
    <property type="term" value="F:damaged DNA binding"/>
    <property type="evidence" value="ECO:0007669"/>
    <property type="project" value="TreeGrafter"/>
</dbReference>
<dbReference type="Pfam" id="PF08661">
    <property type="entry name" value="Rep_fac-A_3"/>
    <property type="match status" value="1"/>
</dbReference>
<name>A0A1D2VFC7_9ASCO</name>
<evidence type="ECO:0000256" key="1">
    <source>
        <dbReference type="ARBA" id="ARBA00004123"/>
    </source>
</evidence>
<dbReference type="RefSeq" id="XP_020046668.1">
    <property type="nucleotide sequence ID" value="XM_020191853.1"/>
</dbReference>
<keyword evidence="3" id="KW-0539">Nucleus</keyword>
<proteinExistence type="inferred from homology"/>
<dbReference type="PANTHER" id="PTHR15114:SF1">
    <property type="entry name" value="REPLICATION PROTEIN A 14 KDA SUBUNIT"/>
    <property type="match status" value="1"/>
</dbReference>
<keyword evidence="5" id="KW-1185">Reference proteome</keyword>
<dbReference type="GO" id="GO:0005662">
    <property type="term" value="C:DNA replication factor A complex"/>
    <property type="evidence" value="ECO:0007669"/>
    <property type="project" value="TreeGrafter"/>
</dbReference>
<dbReference type="InterPro" id="IPR012340">
    <property type="entry name" value="NA-bd_OB-fold"/>
</dbReference>
<evidence type="ECO:0000256" key="2">
    <source>
        <dbReference type="ARBA" id="ARBA00009761"/>
    </source>
</evidence>
<comment type="subcellular location">
    <subcellularLocation>
        <location evidence="1">Nucleus</location>
    </subcellularLocation>
</comment>